<dbReference type="NCBIfam" id="TIGR02595">
    <property type="entry name" value="PEP_CTERM"/>
    <property type="match status" value="1"/>
</dbReference>
<feature type="chain" id="PRO_5045727938" evidence="1">
    <location>
        <begin position="25"/>
        <end position="247"/>
    </location>
</feature>
<gene>
    <name evidence="2" type="ORF">NC998_24725</name>
</gene>
<dbReference type="RefSeq" id="WP_190442480.1">
    <property type="nucleotide sequence ID" value="NZ_JAMPKM010000025.1"/>
</dbReference>
<sequence>MKKFIPAILLSTLGVFLAASPNHAVTLIESKDAGQTLNTAQVIPSGSALLEFLAGALADNDADLFQIFLTGGQTFSATTISLETLVDLPVNQLLGAPTALLEDPQLFLFDAEGKGIYGNDDSFGSLQPTLLSGAFSPSQSGLYYLAIGSAGYNPVSNNGDIFATGTNDVLESTGPGGELPLSGFAGTSATRGTYAIALTGASTAAQSTPPASVPEPTAALGLMALGAGATWSQWKSKKQQRASVPLT</sequence>
<dbReference type="Proteomes" id="UP001464891">
    <property type="component" value="Unassembled WGS sequence"/>
</dbReference>
<keyword evidence="3" id="KW-1185">Reference proteome</keyword>
<comment type="caution">
    <text evidence="2">The sequence shown here is derived from an EMBL/GenBank/DDBJ whole genome shotgun (WGS) entry which is preliminary data.</text>
</comment>
<dbReference type="EMBL" id="JAMPKM010000025">
    <property type="protein sequence ID" value="MEP0820308.1"/>
    <property type="molecule type" value="Genomic_DNA"/>
</dbReference>
<evidence type="ECO:0000256" key="1">
    <source>
        <dbReference type="SAM" id="SignalP"/>
    </source>
</evidence>
<protein>
    <submittedName>
        <fullName evidence="2">PEP-CTERM sorting domain-containing protein</fullName>
    </submittedName>
</protein>
<evidence type="ECO:0000313" key="2">
    <source>
        <dbReference type="EMBL" id="MEP0820308.1"/>
    </source>
</evidence>
<feature type="signal peptide" evidence="1">
    <location>
        <begin position="1"/>
        <end position="24"/>
    </location>
</feature>
<reference evidence="2 3" key="1">
    <citation type="submission" date="2022-04" db="EMBL/GenBank/DDBJ databases">
        <title>Positive selection, recombination, and allopatry shape intraspecific diversity of widespread and dominant cyanobacteria.</title>
        <authorList>
            <person name="Wei J."/>
            <person name="Shu W."/>
            <person name="Hu C."/>
        </authorList>
    </citation>
    <scope>NUCLEOTIDE SEQUENCE [LARGE SCALE GENOMIC DNA]</scope>
    <source>
        <strain evidence="2 3">GB2-A4</strain>
    </source>
</reference>
<organism evidence="2 3">
    <name type="scientific">Trichocoleus desertorum GB2-A4</name>
    <dbReference type="NCBI Taxonomy" id="2933944"/>
    <lineage>
        <taxon>Bacteria</taxon>
        <taxon>Bacillati</taxon>
        <taxon>Cyanobacteriota</taxon>
        <taxon>Cyanophyceae</taxon>
        <taxon>Leptolyngbyales</taxon>
        <taxon>Trichocoleusaceae</taxon>
        <taxon>Trichocoleus</taxon>
    </lineage>
</organism>
<keyword evidence="1" id="KW-0732">Signal</keyword>
<proteinExistence type="predicted"/>
<name>A0ABV0JEU4_9CYAN</name>
<dbReference type="InterPro" id="IPR013424">
    <property type="entry name" value="Ice-binding_C"/>
</dbReference>
<dbReference type="Gene3D" id="2.60.120.380">
    <property type="match status" value="1"/>
</dbReference>
<evidence type="ECO:0000313" key="3">
    <source>
        <dbReference type="Proteomes" id="UP001464891"/>
    </source>
</evidence>
<accession>A0ABV0JEU4</accession>